<dbReference type="EMBL" id="JBJQOH010000006">
    <property type="protein sequence ID" value="KAL3684737.1"/>
    <property type="molecule type" value="Genomic_DNA"/>
</dbReference>
<dbReference type="AlphaFoldDB" id="A0ABD3GZR1"/>
<organism evidence="2 3">
    <name type="scientific">Riccia sorocarpa</name>
    <dbReference type="NCBI Taxonomy" id="122646"/>
    <lineage>
        <taxon>Eukaryota</taxon>
        <taxon>Viridiplantae</taxon>
        <taxon>Streptophyta</taxon>
        <taxon>Embryophyta</taxon>
        <taxon>Marchantiophyta</taxon>
        <taxon>Marchantiopsida</taxon>
        <taxon>Marchantiidae</taxon>
        <taxon>Marchantiales</taxon>
        <taxon>Ricciaceae</taxon>
        <taxon>Riccia</taxon>
    </lineage>
</organism>
<reference evidence="2 3" key="1">
    <citation type="submission" date="2024-09" db="EMBL/GenBank/DDBJ databases">
        <title>Chromosome-scale assembly of Riccia sorocarpa.</title>
        <authorList>
            <person name="Paukszto L."/>
        </authorList>
    </citation>
    <scope>NUCLEOTIDE SEQUENCE [LARGE SCALE GENOMIC DNA]</scope>
    <source>
        <strain evidence="2">LP-2024</strain>
        <tissue evidence="2">Aerial parts of the thallus</tissue>
    </source>
</reference>
<name>A0ABD3GZR1_9MARC</name>
<accession>A0ABD3GZR1</accession>
<proteinExistence type="predicted"/>
<evidence type="ECO:0000313" key="3">
    <source>
        <dbReference type="Proteomes" id="UP001633002"/>
    </source>
</evidence>
<feature type="compositionally biased region" description="Low complexity" evidence="1">
    <location>
        <begin position="358"/>
        <end position="368"/>
    </location>
</feature>
<dbReference type="Proteomes" id="UP001633002">
    <property type="component" value="Unassembled WGS sequence"/>
</dbReference>
<comment type="caution">
    <text evidence="2">The sequence shown here is derived from an EMBL/GenBank/DDBJ whole genome shotgun (WGS) entry which is preliminary data.</text>
</comment>
<protein>
    <submittedName>
        <fullName evidence="2">Uncharacterized protein</fullName>
    </submittedName>
</protein>
<evidence type="ECO:0000313" key="2">
    <source>
        <dbReference type="EMBL" id="KAL3684737.1"/>
    </source>
</evidence>
<keyword evidence="3" id="KW-1185">Reference proteome</keyword>
<sequence length="375" mass="43121">MKYVTLLLQGEQSEWSTMMRFLIHQEMTKRARGKEYRWWSVEEGLILLPTIPAPKGSAVRHFVRAWTKFREFLCFNESDWSLPGSITLSPLGALTGRYCTEYVMKEKVLIPFLRKLKCTSLIHLRDPSGQWLNIRRELERKGIALTTLQRSELDKFQRWLQKGNTDASTLQSSTSWYWKGEKQTCTGWIRMSRFWSRLAGRAELPENLSEKWRMGGDSFTWPTRWRKLWSIAVENLETWVFHRGAGLQNGSGLWAEEVDAKFRIPTSLLATIDLALTNNKKGSALIHIVATTLQSIWKDRNSKVFKRKDTIIPIEIILHNARHEAEGTINSGGPELTWRQGQSMLQELSNLLEEGTPSQHGSSQQSSQRAGGETA</sequence>
<evidence type="ECO:0000256" key="1">
    <source>
        <dbReference type="SAM" id="MobiDB-lite"/>
    </source>
</evidence>
<gene>
    <name evidence="2" type="ORF">R1sor_002759</name>
</gene>
<feature type="region of interest" description="Disordered" evidence="1">
    <location>
        <begin position="352"/>
        <end position="375"/>
    </location>
</feature>